<dbReference type="GO" id="GO:0008887">
    <property type="term" value="F:glycerate kinase activity"/>
    <property type="evidence" value="ECO:0007669"/>
    <property type="project" value="InterPro"/>
</dbReference>
<name>A0A833H355_9LEPT</name>
<dbReference type="Pfam" id="PF05161">
    <property type="entry name" value="MOFRL"/>
    <property type="match status" value="1"/>
</dbReference>
<reference evidence="3 4" key="1">
    <citation type="submission" date="2019-10" db="EMBL/GenBank/DDBJ databases">
        <title>Extracellular Electron Transfer in a Candidatus Methanoperedens spp. Enrichment Culture.</title>
        <authorList>
            <person name="Berger S."/>
            <person name="Rangel Shaw D."/>
            <person name="Berben T."/>
            <person name="In 'T Zandt M."/>
            <person name="Frank J."/>
            <person name="Reimann J."/>
            <person name="Jetten M.S.M."/>
            <person name="Welte C.U."/>
        </authorList>
    </citation>
    <scope>NUCLEOTIDE SEQUENCE [LARGE SCALE GENOMIC DNA]</scope>
    <source>
        <strain evidence="3">SB12</strain>
    </source>
</reference>
<dbReference type="InterPro" id="IPR007835">
    <property type="entry name" value="MOFRL"/>
</dbReference>
<proteinExistence type="predicted"/>
<evidence type="ECO:0000259" key="2">
    <source>
        <dbReference type="Pfam" id="PF13660"/>
    </source>
</evidence>
<evidence type="ECO:0000313" key="4">
    <source>
        <dbReference type="Proteomes" id="UP000460298"/>
    </source>
</evidence>
<protein>
    <submittedName>
        <fullName evidence="3">DUF4147 domain-containing protein</fullName>
    </submittedName>
</protein>
<accession>A0A833H355</accession>
<evidence type="ECO:0000259" key="1">
    <source>
        <dbReference type="Pfam" id="PF05161"/>
    </source>
</evidence>
<dbReference type="InterPro" id="IPR039760">
    <property type="entry name" value="MOFRL_protein"/>
</dbReference>
<sequence length="391" mass="40799">MSRSDIIKIYEAAVRACLPEEAVFEHLHEYAGALKSASRVVVVAIGKAAGSMATGALRFCEEQSVGVEKTFVVVPHRSEIGLGESAGLSIFYAGHPIPDENSVQAARTVLSFVQSLREEDVVLLLISGGGSALFELPVPEMSLSDLQTWYAELIASGRSIHEVNALRRSRSLVKGGRLARSTQAGVIQLLLSDVPGDDPAVIASGPGYAPELSRNSTRIIGSAAVALRVAAEEARRLGYRALPLSASLQGDAAYVGETLAALCNQMESLGTDGPIALLATGETTVHVTGTGRGGRNMHLALAAAIRLAGGSQAITIASLGTDGRDGPTDAAGAIVDATTTALMQRQGWDARQALADCDSYPALDAADALYRRGYTGTNVNDIVVGIIDRHV</sequence>
<dbReference type="InterPro" id="IPR038614">
    <property type="entry name" value="GK_N_sf"/>
</dbReference>
<dbReference type="PANTHER" id="PTHR12227:SF0">
    <property type="entry name" value="GLYCERATE KINASE"/>
    <property type="match status" value="1"/>
</dbReference>
<dbReference type="Gene3D" id="3.40.50.10180">
    <property type="entry name" value="Glycerate kinase, MOFRL-like N-terminal domain"/>
    <property type="match status" value="1"/>
</dbReference>
<dbReference type="AlphaFoldDB" id="A0A833H355"/>
<dbReference type="GO" id="GO:0005737">
    <property type="term" value="C:cytoplasm"/>
    <property type="evidence" value="ECO:0007669"/>
    <property type="project" value="TreeGrafter"/>
</dbReference>
<dbReference type="EMBL" id="WBUI01000004">
    <property type="protein sequence ID" value="KAB2933932.1"/>
    <property type="molecule type" value="Genomic_DNA"/>
</dbReference>
<gene>
    <name evidence="3" type="ORF">F9K24_05550</name>
</gene>
<dbReference type="Proteomes" id="UP000460298">
    <property type="component" value="Unassembled WGS sequence"/>
</dbReference>
<feature type="domain" description="MOFRL" evidence="1">
    <location>
        <begin position="276"/>
        <end position="381"/>
    </location>
</feature>
<evidence type="ECO:0000313" key="3">
    <source>
        <dbReference type="EMBL" id="KAB2933932.1"/>
    </source>
</evidence>
<dbReference type="PANTHER" id="PTHR12227">
    <property type="entry name" value="GLYCERATE KINASE"/>
    <property type="match status" value="1"/>
</dbReference>
<dbReference type="SUPFAM" id="SSF82544">
    <property type="entry name" value="GckA/TtuD-like"/>
    <property type="match status" value="1"/>
</dbReference>
<feature type="domain" description="MOFRL-associated" evidence="2">
    <location>
        <begin position="8"/>
        <end position="219"/>
    </location>
</feature>
<comment type="caution">
    <text evidence="3">The sequence shown here is derived from an EMBL/GenBank/DDBJ whole genome shotgun (WGS) entry which is preliminary data.</text>
</comment>
<dbReference type="Pfam" id="PF13660">
    <property type="entry name" value="DUF4147"/>
    <property type="match status" value="1"/>
</dbReference>
<dbReference type="InterPro" id="IPR025286">
    <property type="entry name" value="MOFRL_assoc_dom"/>
</dbReference>
<organism evidence="3 4">
    <name type="scientific">Leptonema illini</name>
    <dbReference type="NCBI Taxonomy" id="183"/>
    <lineage>
        <taxon>Bacteria</taxon>
        <taxon>Pseudomonadati</taxon>
        <taxon>Spirochaetota</taxon>
        <taxon>Spirochaetia</taxon>
        <taxon>Leptospirales</taxon>
        <taxon>Leptospiraceae</taxon>
        <taxon>Leptonema</taxon>
    </lineage>
</organism>